<dbReference type="Proteomes" id="UP001311915">
    <property type="component" value="Unassembled WGS sequence"/>
</dbReference>
<dbReference type="InterPro" id="IPR001810">
    <property type="entry name" value="F-box_dom"/>
</dbReference>
<keyword evidence="4" id="KW-1185">Reference proteome</keyword>
<dbReference type="Pfam" id="PF00646">
    <property type="entry name" value="F-box"/>
    <property type="match status" value="1"/>
</dbReference>
<dbReference type="PANTHER" id="PTHR34145">
    <property type="entry name" value="OS02G0105600 PROTEIN"/>
    <property type="match status" value="1"/>
</dbReference>
<reference evidence="3 4" key="1">
    <citation type="submission" date="2023-10" db="EMBL/GenBank/DDBJ databases">
        <title>Genome-Wide Identification Analysis in wild type Solanum Pinnatisectum Reveals Some Genes Defensing Phytophthora Infestans.</title>
        <authorList>
            <person name="Sun C."/>
        </authorList>
    </citation>
    <scope>NUCLEOTIDE SEQUENCE [LARGE SCALE GENOMIC DNA]</scope>
    <source>
        <strain evidence="3">LQN</strain>
        <tissue evidence="3">Leaf</tissue>
    </source>
</reference>
<dbReference type="InterPro" id="IPR055357">
    <property type="entry name" value="LRR_At1g61320_AtMIF1"/>
</dbReference>
<name>A0AAV9KYP5_9SOLN</name>
<dbReference type="PANTHER" id="PTHR34145:SF68">
    <property type="entry name" value="FBD DOMAIN-CONTAINING PROTEIN"/>
    <property type="match status" value="1"/>
</dbReference>
<comment type="caution">
    <text evidence="3">The sequence shown here is derived from an EMBL/GenBank/DDBJ whole genome shotgun (WGS) entry which is preliminary data.</text>
</comment>
<feature type="domain" description="At1g61320/AtMIF1 LRR" evidence="2">
    <location>
        <begin position="71"/>
        <end position="248"/>
    </location>
</feature>
<feature type="domain" description="F-box" evidence="1">
    <location>
        <begin position="5"/>
        <end position="40"/>
    </location>
</feature>
<evidence type="ECO:0000259" key="1">
    <source>
        <dbReference type="Pfam" id="PF00646"/>
    </source>
</evidence>
<protein>
    <submittedName>
        <fullName evidence="3">Uncharacterized protein</fullName>
    </submittedName>
</protein>
<organism evidence="3 4">
    <name type="scientific">Solanum pinnatisectum</name>
    <name type="common">tansyleaf nightshade</name>
    <dbReference type="NCBI Taxonomy" id="50273"/>
    <lineage>
        <taxon>Eukaryota</taxon>
        <taxon>Viridiplantae</taxon>
        <taxon>Streptophyta</taxon>
        <taxon>Embryophyta</taxon>
        <taxon>Tracheophyta</taxon>
        <taxon>Spermatophyta</taxon>
        <taxon>Magnoliopsida</taxon>
        <taxon>eudicotyledons</taxon>
        <taxon>Gunneridae</taxon>
        <taxon>Pentapetalae</taxon>
        <taxon>asterids</taxon>
        <taxon>lamiids</taxon>
        <taxon>Solanales</taxon>
        <taxon>Solanaceae</taxon>
        <taxon>Solanoideae</taxon>
        <taxon>Solaneae</taxon>
        <taxon>Solanum</taxon>
    </lineage>
</organism>
<dbReference type="Pfam" id="PF23622">
    <property type="entry name" value="LRR_At1g61320_AtMIF1"/>
    <property type="match status" value="1"/>
</dbReference>
<dbReference type="EMBL" id="JAWPEI010000008">
    <property type="protein sequence ID" value="KAK4717694.1"/>
    <property type="molecule type" value="Genomic_DNA"/>
</dbReference>
<gene>
    <name evidence="3" type="ORF">R3W88_016032</name>
</gene>
<proteinExistence type="predicted"/>
<evidence type="ECO:0000259" key="2">
    <source>
        <dbReference type="Pfam" id="PF23622"/>
    </source>
</evidence>
<evidence type="ECO:0000313" key="4">
    <source>
        <dbReference type="Proteomes" id="UP001311915"/>
    </source>
</evidence>
<sequence length="406" mass="46914">MANMLTECLIQKILCCLSYKEASKMSILSKTWLQAWSTLPDLEFCLHRGKCNIKIVDTIMERYRKGKVPIEKFELSRRSSYDPHKVLPPIPIDNCLDIALQNGVKHLVLDCISYSAPILTILAAKSLRKLVLAYCTLSLASGVVNQNSLKKLSLFHVKLDKNMFETLLNSCPLIDTLIFVYCIGLEMVYLRKIKSVYLKVLKIRDSEGMWEIDAPNLVSFKYTGKQIPEFKIARQLENSKIFLYRLDNINADWFCKLRKFLSKSTGASWSQVSIRFKECTEIKMEHLQQHYKVGATTQVDVLEVNVLFQYMECSSIVDALLWSCLPKRLNLQPRLNLFTAFSDRLMYMKNSTIRPWHSQLKEIKAFDENNQLLQLGSEQLTESSLPSWGSERRGGERAYFILDWCS</sequence>
<accession>A0AAV9KYP5</accession>
<evidence type="ECO:0000313" key="3">
    <source>
        <dbReference type="EMBL" id="KAK4717694.1"/>
    </source>
</evidence>
<dbReference type="InterPro" id="IPR053772">
    <property type="entry name" value="At1g61320/At1g61330-like"/>
</dbReference>
<dbReference type="AlphaFoldDB" id="A0AAV9KYP5"/>
<dbReference type="SUPFAM" id="SSF52047">
    <property type="entry name" value="RNI-like"/>
    <property type="match status" value="1"/>
</dbReference>